<keyword evidence="3" id="KW-0067">ATP-binding</keyword>
<evidence type="ECO:0000256" key="3">
    <source>
        <dbReference type="ARBA" id="ARBA00022840"/>
    </source>
</evidence>
<proteinExistence type="inferred from homology"/>
<dbReference type="PANTHER" id="PTHR37739:SF16">
    <property type="entry name" value="KINESIN-LIKE PROTEIN"/>
    <property type="match status" value="1"/>
</dbReference>
<evidence type="ECO:0000256" key="6">
    <source>
        <dbReference type="ARBA" id="ARBA00034488"/>
    </source>
</evidence>
<accession>A0A9R1X920</accession>
<dbReference type="AlphaFoldDB" id="A0A9R1X920"/>
<dbReference type="SUPFAM" id="SSF52540">
    <property type="entry name" value="P-loop containing nucleoside triphosphate hydrolases"/>
    <property type="match status" value="1"/>
</dbReference>
<keyword evidence="5" id="KW-0505">Motor protein</keyword>
<comment type="caution">
    <text evidence="7">Lacks conserved residue(s) required for the propagation of feature annotation.</text>
</comment>
<sequence>MKLIARSCSSSTTTSFYRASGNSYGSRSITPGVARSDLKYSKGGYRGRSPVGFPSAAELIGEPVDSMPRLEGDDNLAIHEHEGDNEVMSELHGDAALMRRQFSHTGSYWQLLPLTFMTFLTRLMDVNNSTGGIMIYNRRAKATNRFWGSKDSSNGEVGGTQGRNKQKDGYALEFVSITAFMISARVGLFKLLAYLEFSAFQFFLNSVLRTPAYQVKETKEKAMTALSPYKISGSYDYVLNGNMPPQQVRPSQCGCSFLEIYNEQVTDLPNPSQTNLHLREDTKTGVYVKELTESSIFNMKDVTELLKKVLSNRRTGATSINIETSRSHSVFTCVVVSRCKNVKRAVEGFGVLIPTEEQENGLKTLESAPKDLYLYTTFVGGSENQQLAKASRHARSIHNMPYNRGDN</sequence>
<dbReference type="EMBL" id="NBSK02000005">
    <property type="protein sequence ID" value="KAJ0203469.1"/>
    <property type="molecule type" value="Genomic_DNA"/>
</dbReference>
<evidence type="ECO:0000313" key="10">
    <source>
        <dbReference type="Proteomes" id="UP000235145"/>
    </source>
</evidence>
<dbReference type="GO" id="GO:0003777">
    <property type="term" value="F:microtubule motor activity"/>
    <property type="evidence" value="ECO:0007669"/>
    <property type="project" value="InterPro"/>
</dbReference>
<gene>
    <name evidence="9" type="ORF">LSAT_V11C500258550</name>
</gene>
<dbReference type="PANTHER" id="PTHR37739">
    <property type="entry name" value="KINESIN-LIKE PROTEIN KIN-12D"/>
    <property type="match status" value="1"/>
</dbReference>
<dbReference type="Pfam" id="PF00225">
    <property type="entry name" value="Kinesin"/>
    <property type="match status" value="1"/>
</dbReference>
<evidence type="ECO:0000256" key="1">
    <source>
        <dbReference type="ARBA" id="ARBA00022701"/>
    </source>
</evidence>
<comment type="similarity">
    <text evidence="6">Belongs to the TRAFAC class myosin-kinesin ATPase superfamily. Kinesin family. KIN-12 subfamily.</text>
</comment>
<evidence type="ECO:0000256" key="7">
    <source>
        <dbReference type="PROSITE-ProRule" id="PRU00283"/>
    </source>
</evidence>
<keyword evidence="10" id="KW-1185">Reference proteome</keyword>
<protein>
    <recommendedName>
        <fullName evidence="8">Kinesin motor domain-containing protein</fullName>
    </recommendedName>
</protein>
<dbReference type="GO" id="GO:0007018">
    <property type="term" value="P:microtubule-based movement"/>
    <property type="evidence" value="ECO:0007669"/>
    <property type="project" value="InterPro"/>
</dbReference>
<dbReference type="GO" id="GO:0005524">
    <property type="term" value="F:ATP binding"/>
    <property type="evidence" value="ECO:0007669"/>
    <property type="project" value="UniProtKB-KW"/>
</dbReference>
<dbReference type="GO" id="GO:0005874">
    <property type="term" value="C:microtubule"/>
    <property type="evidence" value="ECO:0007669"/>
    <property type="project" value="UniProtKB-KW"/>
</dbReference>
<comment type="caution">
    <text evidence="9">The sequence shown here is derived from an EMBL/GenBank/DDBJ whole genome shotgun (WGS) entry which is preliminary data.</text>
</comment>
<dbReference type="SMART" id="SM00129">
    <property type="entry name" value="KISc"/>
    <property type="match status" value="1"/>
</dbReference>
<dbReference type="InterPro" id="IPR044986">
    <property type="entry name" value="KIF15/KIN-12"/>
</dbReference>
<evidence type="ECO:0000313" key="9">
    <source>
        <dbReference type="EMBL" id="KAJ0203469.1"/>
    </source>
</evidence>
<evidence type="ECO:0000256" key="4">
    <source>
        <dbReference type="ARBA" id="ARBA00023054"/>
    </source>
</evidence>
<keyword evidence="4" id="KW-0175">Coiled coil</keyword>
<evidence type="ECO:0000259" key="8">
    <source>
        <dbReference type="PROSITE" id="PS50067"/>
    </source>
</evidence>
<dbReference type="InterPro" id="IPR036961">
    <property type="entry name" value="Kinesin_motor_dom_sf"/>
</dbReference>
<reference evidence="9 10" key="1">
    <citation type="journal article" date="2017" name="Nat. Commun.">
        <title>Genome assembly with in vitro proximity ligation data and whole-genome triplication in lettuce.</title>
        <authorList>
            <person name="Reyes-Chin-Wo S."/>
            <person name="Wang Z."/>
            <person name="Yang X."/>
            <person name="Kozik A."/>
            <person name="Arikit S."/>
            <person name="Song C."/>
            <person name="Xia L."/>
            <person name="Froenicke L."/>
            <person name="Lavelle D.O."/>
            <person name="Truco M.J."/>
            <person name="Xia R."/>
            <person name="Zhu S."/>
            <person name="Xu C."/>
            <person name="Xu H."/>
            <person name="Xu X."/>
            <person name="Cox K."/>
            <person name="Korf I."/>
            <person name="Meyers B.C."/>
            <person name="Michelmore R.W."/>
        </authorList>
    </citation>
    <scope>NUCLEOTIDE SEQUENCE [LARGE SCALE GENOMIC DNA]</scope>
    <source>
        <strain evidence="10">cv. Salinas</strain>
        <tissue evidence="9">Seedlings</tissue>
    </source>
</reference>
<dbReference type="Gene3D" id="3.40.850.10">
    <property type="entry name" value="Kinesin motor domain"/>
    <property type="match status" value="1"/>
</dbReference>
<dbReference type="InterPro" id="IPR027417">
    <property type="entry name" value="P-loop_NTPase"/>
</dbReference>
<feature type="domain" description="Kinesin motor" evidence="8">
    <location>
        <begin position="255"/>
        <end position="407"/>
    </location>
</feature>
<name>A0A9R1X920_LACSA</name>
<evidence type="ECO:0000256" key="5">
    <source>
        <dbReference type="ARBA" id="ARBA00023175"/>
    </source>
</evidence>
<dbReference type="SUPFAM" id="SSF54373">
    <property type="entry name" value="FAD-linked reductases, C-terminal domain"/>
    <property type="match status" value="1"/>
</dbReference>
<keyword evidence="1" id="KW-0493">Microtubule</keyword>
<keyword evidence="2" id="KW-0547">Nucleotide-binding</keyword>
<dbReference type="GO" id="GO:0008017">
    <property type="term" value="F:microtubule binding"/>
    <property type="evidence" value="ECO:0007669"/>
    <property type="project" value="InterPro"/>
</dbReference>
<organism evidence="9 10">
    <name type="scientific">Lactuca sativa</name>
    <name type="common">Garden lettuce</name>
    <dbReference type="NCBI Taxonomy" id="4236"/>
    <lineage>
        <taxon>Eukaryota</taxon>
        <taxon>Viridiplantae</taxon>
        <taxon>Streptophyta</taxon>
        <taxon>Embryophyta</taxon>
        <taxon>Tracheophyta</taxon>
        <taxon>Spermatophyta</taxon>
        <taxon>Magnoliopsida</taxon>
        <taxon>eudicotyledons</taxon>
        <taxon>Gunneridae</taxon>
        <taxon>Pentapetalae</taxon>
        <taxon>asterids</taxon>
        <taxon>campanulids</taxon>
        <taxon>Asterales</taxon>
        <taxon>Asteraceae</taxon>
        <taxon>Cichorioideae</taxon>
        <taxon>Cichorieae</taxon>
        <taxon>Lactucinae</taxon>
        <taxon>Lactuca</taxon>
    </lineage>
</organism>
<evidence type="ECO:0000256" key="2">
    <source>
        <dbReference type="ARBA" id="ARBA00022741"/>
    </source>
</evidence>
<dbReference type="PROSITE" id="PS50067">
    <property type="entry name" value="KINESIN_MOTOR_2"/>
    <property type="match status" value="1"/>
</dbReference>
<dbReference type="InterPro" id="IPR001752">
    <property type="entry name" value="Kinesin_motor_dom"/>
</dbReference>
<dbReference type="Proteomes" id="UP000235145">
    <property type="component" value="Unassembled WGS sequence"/>
</dbReference>